<dbReference type="Pfam" id="PF13015">
    <property type="entry name" value="PRKCSH_1"/>
    <property type="match status" value="1"/>
</dbReference>
<accession>S3BRH1</accession>
<dbReference type="PANTHER" id="PTHR12630:SF1">
    <property type="entry name" value="GLUCOSIDASE 2 SUBUNIT BETA"/>
    <property type="match status" value="1"/>
</dbReference>
<dbReference type="VEuPathDB" id="FungiDB:F503_01764"/>
<feature type="signal peptide" evidence="6">
    <location>
        <begin position="1"/>
        <end position="22"/>
    </location>
</feature>
<evidence type="ECO:0000256" key="4">
    <source>
        <dbReference type="ARBA" id="ARBA00023157"/>
    </source>
</evidence>
<evidence type="ECO:0000256" key="6">
    <source>
        <dbReference type="SAM" id="SignalP"/>
    </source>
</evidence>
<dbReference type="InterPro" id="IPR009011">
    <property type="entry name" value="Man6P_isomerase_rcpt-bd_dom_sf"/>
</dbReference>
<sequence length="568" mass="62817">MRQSGALLLAGAFASSSVVVAAASLPRGVGPEFAKYYDPKTKFTCISNPSISLDFSQINDGTCDCPDGSDEPGTAACSFIDRLSPPQPLPGSPSGTTNTAPILPGFWCENTGHIGAYIPFSFVNDGVCDYDLCCDGTEEYAGKGGVKCPNRCAAIGKEHRRAAEELKKKQERALTKRRAMVKEARQLRNQLQERVNKHRVDIVELEKKRDRLEKELAEKERSERGKVINAKKQGKAGGKLGVLVGLAKQRVDELRDTLDKVLDHRDDLQDKVNELEAILSDLKEKYNPNFNDEGVKSAVHGWEDYAAKMSVEEGRQGNKLEDVDVHAVLKEDSAENGVNWAEFETDDTATDTDILYSFDAYLPAFVRTFIHDKIAALRFWMIDSGLLADNGEDRSESAVVSEARTAFRNAETEATNSRNQLNNDEADLSGNYGPNDIFRALKDKCIKTDVAEYTYEVCWWGQAVQKAKAGGSNTLGRYESIDTMVADEEPRADGKSLGKGPRTVLRYENGQHCWNGPNRRVDVWLGCSETEEIWRVSEAEKCVYKMEVGTPIACEEPKTEAAAGKDEL</sequence>
<dbReference type="Proteomes" id="UP000016923">
    <property type="component" value="Unassembled WGS sequence"/>
</dbReference>
<dbReference type="OrthoDB" id="28322at2759"/>
<keyword evidence="3" id="KW-0256">Endoplasmic reticulum</keyword>
<protein>
    <recommendedName>
        <fullName evidence="1">Glucosidase 2 subunit beta</fullName>
    </recommendedName>
</protein>
<feature type="coiled-coil region" evidence="5">
    <location>
        <begin position="251"/>
        <end position="285"/>
    </location>
</feature>
<feature type="coiled-coil region" evidence="5">
    <location>
        <begin position="163"/>
        <end position="225"/>
    </location>
</feature>
<dbReference type="PANTHER" id="PTHR12630">
    <property type="entry name" value="N-LINKED OLIGOSACCHARIDE PROCESSING"/>
    <property type="match status" value="1"/>
</dbReference>
<gene>
    <name evidence="8" type="ORF">F503_01764</name>
</gene>
<dbReference type="GO" id="GO:0006491">
    <property type="term" value="P:N-glycan processing"/>
    <property type="evidence" value="ECO:0007669"/>
    <property type="project" value="TreeGrafter"/>
</dbReference>
<dbReference type="eggNOG" id="KOG2397">
    <property type="taxonomic scope" value="Eukaryota"/>
</dbReference>
<name>S3BRH1_OPHP1</name>
<dbReference type="EMBL" id="KE148164">
    <property type="protein sequence ID" value="EPE03874.1"/>
    <property type="molecule type" value="Genomic_DNA"/>
</dbReference>
<evidence type="ECO:0000259" key="7">
    <source>
        <dbReference type="PROSITE" id="PS51914"/>
    </source>
</evidence>
<keyword evidence="9" id="KW-1185">Reference proteome</keyword>
<evidence type="ECO:0000256" key="1">
    <source>
        <dbReference type="ARBA" id="ARBA00022387"/>
    </source>
</evidence>
<dbReference type="AlphaFoldDB" id="S3BRH1"/>
<dbReference type="GO" id="GO:0017177">
    <property type="term" value="C:glucosidase II complex"/>
    <property type="evidence" value="ECO:0007669"/>
    <property type="project" value="TreeGrafter"/>
</dbReference>
<evidence type="ECO:0000313" key="8">
    <source>
        <dbReference type="EMBL" id="EPE03874.1"/>
    </source>
</evidence>
<keyword evidence="2 6" id="KW-0732">Signal</keyword>
<keyword evidence="4" id="KW-1015">Disulfide bond</keyword>
<dbReference type="InterPro" id="IPR039794">
    <property type="entry name" value="Gtb1-like"/>
</dbReference>
<dbReference type="InterPro" id="IPR036607">
    <property type="entry name" value="PRKCSH"/>
</dbReference>
<dbReference type="HOGENOM" id="CLU_016834_2_1_1"/>
<organism evidence="8 9">
    <name type="scientific">Ophiostoma piceae (strain UAMH 11346)</name>
    <name type="common">Sap stain fungus</name>
    <dbReference type="NCBI Taxonomy" id="1262450"/>
    <lineage>
        <taxon>Eukaryota</taxon>
        <taxon>Fungi</taxon>
        <taxon>Dikarya</taxon>
        <taxon>Ascomycota</taxon>
        <taxon>Pezizomycotina</taxon>
        <taxon>Sordariomycetes</taxon>
        <taxon>Sordariomycetidae</taxon>
        <taxon>Ophiostomatales</taxon>
        <taxon>Ophiostomataceae</taxon>
        <taxon>Ophiostoma</taxon>
    </lineage>
</organism>
<dbReference type="Gene3D" id="2.70.130.10">
    <property type="entry name" value="Mannose-6-phosphate receptor binding domain"/>
    <property type="match status" value="1"/>
</dbReference>
<evidence type="ECO:0000256" key="2">
    <source>
        <dbReference type="ARBA" id="ARBA00022729"/>
    </source>
</evidence>
<dbReference type="InterPro" id="IPR044865">
    <property type="entry name" value="MRH_dom"/>
</dbReference>
<dbReference type="PROSITE" id="PS51914">
    <property type="entry name" value="MRH"/>
    <property type="match status" value="1"/>
</dbReference>
<evidence type="ECO:0000313" key="9">
    <source>
        <dbReference type="Proteomes" id="UP000016923"/>
    </source>
</evidence>
<dbReference type="InterPro" id="IPR028146">
    <property type="entry name" value="PRKCSH_N"/>
</dbReference>
<dbReference type="Pfam" id="PF12999">
    <property type="entry name" value="PRKCSH-like"/>
    <property type="match status" value="2"/>
</dbReference>
<evidence type="ECO:0000256" key="3">
    <source>
        <dbReference type="ARBA" id="ARBA00022824"/>
    </source>
</evidence>
<reference evidence="8 9" key="1">
    <citation type="journal article" date="2013" name="BMC Genomics">
        <title>The genome and transcriptome of the pine saprophyte Ophiostoma piceae, and a comparison with the bark beetle-associated pine pathogen Grosmannia clavigera.</title>
        <authorList>
            <person name="Haridas S."/>
            <person name="Wang Y."/>
            <person name="Lim L."/>
            <person name="Massoumi Alamouti S."/>
            <person name="Jackman S."/>
            <person name="Docking R."/>
            <person name="Robertson G."/>
            <person name="Birol I."/>
            <person name="Bohlmann J."/>
            <person name="Breuil C."/>
        </authorList>
    </citation>
    <scope>NUCLEOTIDE SEQUENCE [LARGE SCALE GENOMIC DNA]</scope>
    <source>
        <strain evidence="8 9">UAMH 11346</strain>
    </source>
</reference>
<evidence type="ECO:0000256" key="5">
    <source>
        <dbReference type="SAM" id="Coils"/>
    </source>
</evidence>
<keyword evidence="5" id="KW-0175">Coiled coil</keyword>
<feature type="domain" description="MRH" evidence="7">
    <location>
        <begin position="443"/>
        <end position="556"/>
    </location>
</feature>
<feature type="chain" id="PRO_5004518080" description="Glucosidase 2 subunit beta" evidence="6">
    <location>
        <begin position="23"/>
        <end position="568"/>
    </location>
</feature>
<dbReference type="OMA" id="YENGQHC"/>
<dbReference type="SUPFAM" id="SSF50911">
    <property type="entry name" value="Mannose 6-phosphate receptor domain"/>
    <property type="match status" value="1"/>
</dbReference>
<dbReference type="STRING" id="1262450.S3BRH1"/>
<proteinExistence type="predicted"/>